<proteinExistence type="predicted"/>
<sequence length="702" mass="76398">MTLDGDHLPPDPEAFGPWLGRQLRRKGVSQSELAAALDVTRAAVSAWITGRATPRVDKIQAIEEFLNLAAGASATRDETPESSGYIAWHHREAHRDGGRELGNAAAFAFDSSLEITAREATQNSLDECHDPTRPVRVRFILHEISGERLRRLQEAIRWDELAPHIEAASDPNEKVGKQKVGRKLAEGLRELQETGKLLLLRIDDYNANGLTGDDYDDGRFAAVVRRQLDSHKLGTAGGSFGLGKATIWGASRFGLVIVNSTLSEPHEGLRERRVIGRIDLPWHQLNGAQYAGPAWLGNRDPSRETAARSWWAGERALDELYLRRASGDPGTSFLIVGAHDPSGEANSLEEMHGALVRGLATNFWASMVAGDGKPPMLEASVEALCDGQVVVAEERVDPYRYEPGRARAIRAFLDGTTVSRLTKSDDVVELAVPLTVPPRKSEKGQAPVEHTAVLLVTPAVEGDPKPNRLVGMRGTRMTVVNRPVTALSLGSTPFQAVLLAGIVGDRKLPADTSAEAFLRAAEPPEHNDWKATEDLVATYARGAATRLREFRQTAFALVRATVKPAESVESGGTPTILRDIVDLEPTPPARTRGYPTVKSATGDVDETGAWRIRVEIKLPERDDPWVLRPVLRFATRSGPKPEGRWAELVAESNCDVNGDILSCAPRERSAVFTGVSDVASHPVAGRMTIVEVDLIRAKEGGR</sequence>
<reference evidence="2 3" key="1">
    <citation type="submission" date="2019-04" db="EMBL/GenBank/DDBJ databases">
        <title>Herbidospora sp. NEAU-GS14.nov., a novel actinomycete isolated from soil.</title>
        <authorList>
            <person name="Han L."/>
        </authorList>
    </citation>
    <scope>NUCLEOTIDE SEQUENCE [LARGE SCALE GENOMIC DNA]</scope>
    <source>
        <strain evidence="2 3">NEAU-GS14</strain>
    </source>
</reference>
<gene>
    <name evidence="2" type="ORF">FDA94_24520</name>
</gene>
<evidence type="ECO:0000313" key="2">
    <source>
        <dbReference type="EMBL" id="TKK85798.1"/>
    </source>
</evidence>
<dbReference type="EMBL" id="SZQA01000025">
    <property type="protein sequence ID" value="TKK85798.1"/>
    <property type="molecule type" value="Genomic_DNA"/>
</dbReference>
<dbReference type="Pfam" id="PF01381">
    <property type="entry name" value="HTH_3"/>
    <property type="match status" value="1"/>
</dbReference>
<evidence type="ECO:0000313" key="3">
    <source>
        <dbReference type="Proteomes" id="UP000308705"/>
    </source>
</evidence>
<dbReference type="Proteomes" id="UP000308705">
    <property type="component" value="Unassembled WGS sequence"/>
</dbReference>
<protein>
    <submittedName>
        <fullName evidence="2">Helix-turn-helix transcriptional regulator</fullName>
    </submittedName>
</protein>
<name>A0A4U3M9N1_9ACTN</name>
<dbReference type="Gene3D" id="1.10.260.40">
    <property type="entry name" value="lambda repressor-like DNA-binding domains"/>
    <property type="match status" value="1"/>
</dbReference>
<dbReference type="InterPro" id="IPR010982">
    <property type="entry name" value="Lambda_DNA-bd_dom_sf"/>
</dbReference>
<dbReference type="SMART" id="SM00530">
    <property type="entry name" value="HTH_XRE"/>
    <property type="match status" value="1"/>
</dbReference>
<feature type="domain" description="HTH cro/C1-type" evidence="1">
    <location>
        <begin position="25"/>
        <end position="73"/>
    </location>
</feature>
<organism evidence="2 3">
    <name type="scientific">Herbidospora galbida</name>
    <dbReference type="NCBI Taxonomy" id="2575442"/>
    <lineage>
        <taxon>Bacteria</taxon>
        <taxon>Bacillati</taxon>
        <taxon>Actinomycetota</taxon>
        <taxon>Actinomycetes</taxon>
        <taxon>Streptosporangiales</taxon>
        <taxon>Streptosporangiaceae</taxon>
        <taxon>Herbidospora</taxon>
    </lineage>
</organism>
<dbReference type="InterPro" id="IPR001387">
    <property type="entry name" value="Cro/C1-type_HTH"/>
</dbReference>
<dbReference type="AlphaFoldDB" id="A0A4U3M9N1"/>
<dbReference type="OrthoDB" id="4273543at2"/>
<evidence type="ECO:0000259" key="1">
    <source>
        <dbReference type="PROSITE" id="PS50943"/>
    </source>
</evidence>
<dbReference type="SUPFAM" id="SSF47413">
    <property type="entry name" value="lambda repressor-like DNA-binding domains"/>
    <property type="match status" value="1"/>
</dbReference>
<accession>A0A4U3M9N1</accession>
<keyword evidence="3" id="KW-1185">Reference proteome</keyword>
<dbReference type="PROSITE" id="PS50943">
    <property type="entry name" value="HTH_CROC1"/>
    <property type="match status" value="1"/>
</dbReference>
<dbReference type="CDD" id="cd00093">
    <property type="entry name" value="HTH_XRE"/>
    <property type="match status" value="1"/>
</dbReference>
<dbReference type="GO" id="GO:0003677">
    <property type="term" value="F:DNA binding"/>
    <property type="evidence" value="ECO:0007669"/>
    <property type="project" value="InterPro"/>
</dbReference>
<comment type="caution">
    <text evidence="2">The sequence shown here is derived from an EMBL/GenBank/DDBJ whole genome shotgun (WGS) entry which is preliminary data.</text>
</comment>
<dbReference type="RefSeq" id="WP_137249419.1">
    <property type="nucleotide sequence ID" value="NZ_SZQA01000025.1"/>
</dbReference>